<gene>
    <name evidence="1" type="ORF">MRB53_013712</name>
</gene>
<accession>A0ACC2K954</accession>
<keyword evidence="2" id="KW-1185">Reference proteome</keyword>
<dbReference type="Proteomes" id="UP001234297">
    <property type="component" value="Chromosome 4"/>
</dbReference>
<reference evidence="1 2" key="1">
    <citation type="journal article" date="2022" name="Hortic Res">
        <title>A haplotype resolved chromosomal level avocado genome allows analysis of novel avocado genes.</title>
        <authorList>
            <person name="Nath O."/>
            <person name="Fletcher S.J."/>
            <person name="Hayward A."/>
            <person name="Shaw L.M."/>
            <person name="Masouleh A.K."/>
            <person name="Furtado A."/>
            <person name="Henry R.J."/>
            <person name="Mitter N."/>
        </authorList>
    </citation>
    <scope>NUCLEOTIDE SEQUENCE [LARGE SCALE GENOMIC DNA]</scope>
    <source>
        <strain evidence="2">cv. Hass</strain>
    </source>
</reference>
<comment type="caution">
    <text evidence="1">The sequence shown here is derived from an EMBL/GenBank/DDBJ whole genome shotgun (WGS) entry which is preliminary data.</text>
</comment>
<organism evidence="1 2">
    <name type="scientific">Persea americana</name>
    <name type="common">Avocado</name>
    <dbReference type="NCBI Taxonomy" id="3435"/>
    <lineage>
        <taxon>Eukaryota</taxon>
        <taxon>Viridiplantae</taxon>
        <taxon>Streptophyta</taxon>
        <taxon>Embryophyta</taxon>
        <taxon>Tracheophyta</taxon>
        <taxon>Spermatophyta</taxon>
        <taxon>Magnoliopsida</taxon>
        <taxon>Magnoliidae</taxon>
        <taxon>Laurales</taxon>
        <taxon>Lauraceae</taxon>
        <taxon>Persea</taxon>
    </lineage>
</organism>
<proteinExistence type="predicted"/>
<dbReference type="EMBL" id="CM056812">
    <property type="protein sequence ID" value="KAJ8617526.1"/>
    <property type="molecule type" value="Genomic_DNA"/>
</dbReference>
<evidence type="ECO:0000313" key="2">
    <source>
        <dbReference type="Proteomes" id="UP001234297"/>
    </source>
</evidence>
<evidence type="ECO:0000313" key="1">
    <source>
        <dbReference type="EMBL" id="KAJ8617526.1"/>
    </source>
</evidence>
<sequence length="118" mass="13220">MGGNDSKPQWKLTQLGLVFFLLCSIPKLCNQKFGNDSLRLFFSMSGDAGRDAVVSNWRRTTDGGEVVRIWTIFSGEMEARSLCFALLSVFAPAKPDRDHSCSNMGVDDDRKIRSIDLR</sequence>
<protein>
    <submittedName>
        <fullName evidence="1">Uncharacterized protein</fullName>
    </submittedName>
</protein>
<name>A0ACC2K954_PERAE</name>